<evidence type="ECO:0000313" key="2">
    <source>
        <dbReference type="Proteomes" id="UP000184383"/>
    </source>
</evidence>
<proteinExistence type="predicted"/>
<evidence type="ECO:0000313" key="1">
    <source>
        <dbReference type="EMBL" id="OJJ39306.1"/>
    </source>
</evidence>
<protein>
    <submittedName>
        <fullName evidence="1">Uncharacterized protein</fullName>
    </submittedName>
</protein>
<dbReference type="RefSeq" id="XP_040692982.1">
    <property type="nucleotide sequence ID" value="XM_040834545.1"/>
</dbReference>
<name>A0A1L9RWJ8_ASPWE</name>
<gene>
    <name evidence="1" type="ORF">ASPWEDRAFT_367907</name>
</gene>
<dbReference type="GeneID" id="63750393"/>
<accession>A0A1L9RWJ8</accession>
<dbReference type="EMBL" id="KV878210">
    <property type="protein sequence ID" value="OJJ39306.1"/>
    <property type="molecule type" value="Genomic_DNA"/>
</dbReference>
<sequence>MPYSALLLHSAAPSGSFSPLLGIAYLQQGARSPIFGNNGGESGRGSAVCEWLAPLELRFARDCACPKSGGGARLEGQPRLSSA</sequence>
<keyword evidence="2" id="KW-1185">Reference proteome</keyword>
<reference evidence="2" key="1">
    <citation type="journal article" date="2017" name="Genome Biol.">
        <title>Comparative genomics reveals high biological diversity and specific adaptations in the industrially and medically important fungal genus Aspergillus.</title>
        <authorList>
            <person name="de Vries R.P."/>
            <person name="Riley R."/>
            <person name="Wiebenga A."/>
            <person name="Aguilar-Osorio G."/>
            <person name="Amillis S."/>
            <person name="Uchima C.A."/>
            <person name="Anderluh G."/>
            <person name="Asadollahi M."/>
            <person name="Askin M."/>
            <person name="Barry K."/>
            <person name="Battaglia E."/>
            <person name="Bayram O."/>
            <person name="Benocci T."/>
            <person name="Braus-Stromeyer S.A."/>
            <person name="Caldana C."/>
            <person name="Canovas D."/>
            <person name="Cerqueira G.C."/>
            <person name="Chen F."/>
            <person name="Chen W."/>
            <person name="Choi C."/>
            <person name="Clum A."/>
            <person name="Dos Santos R.A."/>
            <person name="Damasio A.R."/>
            <person name="Diallinas G."/>
            <person name="Emri T."/>
            <person name="Fekete E."/>
            <person name="Flipphi M."/>
            <person name="Freyberg S."/>
            <person name="Gallo A."/>
            <person name="Gournas C."/>
            <person name="Habgood R."/>
            <person name="Hainaut M."/>
            <person name="Harispe M.L."/>
            <person name="Henrissat B."/>
            <person name="Hilden K.S."/>
            <person name="Hope R."/>
            <person name="Hossain A."/>
            <person name="Karabika E."/>
            <person name="Karaffa L."/>
            <person name="Karanyi Z."/>
            <person name="Krasevec N."/>
            <person name="Kuo A."/>
            <person name="Kusch H."/>
            <person name="LaButti K."/>
            <person name="Lagendijk E.L."/>
            <person name="Lapidus A."/>
            <person name="Levasseur A."/>
            <person name="Lindquist E."/>
            <person name="Lipzen A."/>
            <person name="Logrieco A.F."/>
            <person name="MacCabe A."/>
            <person name="Maekelae M.R."/>
            <person name="Malavazi I."/>
            <person name="Melin P."/>
            <person name="Meyer V."/>
            <person name="Mielnichuk N."/>
            <person name="Miskei M."/>
            <person name="Molnar A.P."/>
            <person name="Mule G."/>
            <person name="Ngan C.Y."/>
            <person name="Orejas M."/>
            <person name="Orosz E."/>
            <person name="Ouedraogo J.P."/>
            <person name="Overkamp K.M."/>
            <person name="Park H.-S."/>
            <person name="Perrone G."/>
            <person name="Piumi F."/>
            <person name="Punt P.J."/>
            <person name="Ram A.F."/>
            <person name="Ramon A."/>
            <person name="Rauscher S."/>
            <person name="Record E."/>
            <person name="Riano-Pachon D.M."/>
            <person name="Robert V."/>
            <person name="Roehrig J."/>
            <person name="Ruller R."/>
            <person name="Salamov A."/>
            <person name="Salih N.S."/>
            <person name="Samson R.A."/>
            <person name="Sandor E."/>
            <person name="Sanguinetti M."/>
            <person name="Schuetze T."/>
            <person name="Sepcic K."/>
            <person name="Shelest E."/>
            <person name="Sherlock G."/>
            <person name="Sophianopoulou V."/>
            <person name="Squina F.M."/>
            <person name="Sun H."/>
            <person name="Susca A."/>
            <person name="Todd R.B."/>
            <person name="Tsang A."/>
            <person name="Unkles S.E."/>
            <person name="van de Wiele N."/>
            <person name="van Rossen-Uffink D."/>
            <person name="Oliveira J.V."/>
            <person name="Vesth T.C."/>
            <person name="Visser J."/>
            <person name="Yu J.-H."/>
            <person name="Zhou M."/>
            <person name="Andersen M.R."/>
            <person name="Archer D.B."/>
            <person name="Baker S.E."/>
            <person name="Benoit I."/>
            <person name="Brakhage A.A."/>
            <person name="Braus G.H."/>
            <person name="Fischer R."/>
            <person name="Frisvad J.C."/>
            <person name="Goldman G.H."/>
            <person name="Houbraken J."/>
            <person name="Oakley B."/>
            <person name="Pocsi I."/>
            <person name="Scazzocchio C."/>
            <person name="Seiboth B."/>
            <person name="vanKuyk P.A."/>
            <person name="Wortman J."/>
            <person name="Dyer P.S."/>
            <person name="Grigoriev I.V."/>
        </authorList>
    </citation>
    <scope>NUCLEOTIDE SEQUENCE [LARGE SCALE GENOMIC DNA]</scope>
    <source>
        <strain evidence="2">DTO 134E9</strain>
    </source>
</reference>
<dbReference type="AlphaFoldDB" id="A0A1L9RWJ8"/>
<organism evidence="1 2">
    <name type="scientific">Aspergillus wentii DTO 134E9</name>
    <dbReference type="NCBI Taxonomy" id="1073089"/>
    <lineage>
        <taxon>Eukaryota</taxon>
        <taxon>Fungi</taxon>
        <taxon>Dikarya</taxon>
        <taxon>Ascomycota</taxon>
        <taxon>Pezizomycotina</taxon>
        <taxon>Eurotiomycetes</taxon>
        <taxon>Eurotiomycetidae</taxon>
        <taxon>Eurotiales</taxon>
        <taxon>Aspergillaceae</taxon>
        <taxon>Aspergillus</taxon>
        <taxon>Aspergillus subgen. Cremei</taxon>
    </lineage>
</organism>
<dbReference type="VEuPathDB" id="FungiDB:ASPWEDRAFT_367907"/>
<dbReference type="Proteomes" id="UP000184383">
    <property type="component" value="Unassembled WGS sequence"/>
</dbReference>